<dbReference type="Gene3D" id="3.30.160.60">
    <property type="entry name" value="Classic Zinc Finger"/>
    <property type="match status" value="1"/>
</dbReference>
<evidence type="ECO:0000256" key="6">
    <source>
        <dbReference type="ARBA" id="ARBA00023316"/>
    </source>
</evidence>
<keyword evidence="6 7" id="KW-0961">Cell wall biogenesis/degradation</keyword>
<name>A0A916Z1W9_9SPHN</name>
<protein>
    <recommendedName>
        <fullName evidence="7">Endolytic murein transglycosylase</fullName>
        <ecNumber evidence="7">4.2.2.29</ecNumber>
    </recommendedName>
    <alternativeName>
        <fullName evidence="7">Peptidoglycan lytic transglycosylase</fullName>
    </alternativeName>
    <alternativeName>
        <fullName evidence="7">Peptidoglycan polymerization terminase</fullName>
    </alternativeName>
</protein>
<organism evidence="8 9">
    <name type="scientific">Croceicoccus mobilis</name>
    <dbReference type="NCBI Taxonomy" id="1703339"/>
    <lineage>
        <taxon>Bacteria</taxon>
        <taxon>Pseudomonadati</taxon>
        <taxon>Pseudomonadota</taxon>
        <taxon>Alphaproteobacteria</taxon>
        <taxon>Sphingomonadales</taxon>
        <taxon>Erythrobacteraceae</taxon>
        <taxon>Croceicoccus</taxon>
    </lineage>
</organism>
<comment type="catalytic activity">
    <reaction evidence="7">
        <text>a peptidoglycan chain = a peptidoglycan chain with N-acetyl-1,6-anhydromuramyl-[peptide] at the reducing end + a peptidoglycan chain with N-acetylglucosamine at the non-reducing end.</text>
        <dbReference type="EC" id="4.2.2.29"/>
    </reaction>
</comment>
<dbReference type="CDD" id="cd08010">
    <property type="entry name" value="MltG_like"/>
    <property type="match status" value="1"/>
</dbReference>
<dbReference type="InterPro" id="IPR003770">
    <property type="entry name" value="MLTG-like"/>
</dbReference>
<keyword evidence="2 7" id="KW-0812">Transmembrane</keyword>
<keyword evidence="9" id="KW-1185">Reference proteome</keyword>
<evidence type="ECO:0000256" key="5">
    <source>
        <dbReference type="ARBA" id="ARBA00023239"/>
    </source>
</evidence>
<dbReference type="HAMAP" id="MF_02065">
    <property type="entry name" value="MltG"/>
    <property type="match status" value="1"/>
</dbReference>
<evidence type="ECO:0000313" key="9">
    <source>
        <dbReference type="Proteomes" id="UP000612349"/>
    </source>
</evidence>
<proteinExistence type="inferred from homology"/>
<dbReference type="OrthoDB" id="9814591at2"/>
<dbReference type="AlphaFoldDB" id="A0A916Z1W9"/>
<comment type="similarity">
    <text evidence="7">Belongs to the transglycosylase MltG family.</text>
</comment>
<dbReference type="Proteomes" id="UP000612349">
    <property type="component" value="Unassembled WGS sequence"/>
</dbReference>
<dbReference type="GO" id="GO:0071555">
    <property type="term" value="P:cell wall organization"/>
    <property type="evidence" value="ECO:0007669"/>
    <property type="project" value="UniProtKB-KW"/>
</dbReference>
<reference evidence="8" key="1">
    <citation type="journal article" date="2014" name="Int. J. Syst. Evol. Microbiol.">
        <title>Complete genome sequence of Corynebacterium casei LMG S-19264T (=DSM 44701T), isolated from a smear-ripened cheese.</title>
        <authorList>
            <consortium name="US DOE Joint Genome Institute (JGI-PGF)"/>
            <person name="Walter F."/>
            <person name="Albersmeier A."/>
            <person name="Kalinowski J."/>
            <person name="Ruckert C."/>
        </authorList>
    </citation>
    <scope>NUCLEOTIDE SEQUENCE</scope>
    <source>
        <strain evidence="8">CGMCC 1.15360</strain>
    </source>
</reference>
<reference evidence="8" key="2">
    <citation type="submission" date="2020-09" db="EMBL/GenBank/DDBJ databases">
        <authorList>
            <person name="Sun Q."/>
            <person name="Zhou Y."/>
        </authorList>
    </citation>
    <scope>NUCLEOTIDE SEQUENCE</scope>
    <source>
        <strain evidence="8">CGMCC 1.15360</strain>
    </source>
</reference>
<evidence type="ECO:0000256" key="2">
    <source>
        <dbReference type="ARBA" id="ARBA00022692"/>
    </source>
</evidence>
<keyword evidence="4 7" id="KW-0472">Membrane</keyword>
<dbReference type="Gene3D" id="3.30.1490.480">
    <property type="entry name" value="Endolytic murein transglycosylase"/>
    <property type="match status" value="1"/>
</dbReference>
<sequence>MKRGCLVLVAIAIVAALGIGGWFMSGWYGGSSGEKDASFIVPQGATLTSTAGKLEEEGLITSADSFLLRAKILGSGDPIKAGEFAIPAGSSPATILNTLQHGEVVRRMVTVPEGLPSIMVHERLMAEPLLTGEVEVPAEGSILPDSYDFERGEARSAVLLRMQQEMSDFIAAEWPKRDKDLPVTTPQEALSLAAIVEKETGVPEERRMVAGLYTNRLKTGMRLQADPTIIYPITKGKPLGRRIKRSEINAVNGYNTYSMDGLPKGPITNPGRESILAVLHPAETKALYMVADGSGGHAFAATLDEHNANVTKWRQIRRERGEIP</sequence>
<keyword evidence="5 7" id="KW-0456">Lyase</keyword>
<comment type="function">
    <text evidence="7">Functions as a peptidoglycan terminase that cleaves nascent peptidoglycan strands endolytically to terminate their elongation.</text>
</comment>
<keyword evidence="3 7" id="KW-1133">Transmembrane helix</keyword>
<dbReference type="Pfam" id="PF02618">
    <property type="entry name" value="YceG"/>
    <property type="match status" value="1"/>
</dbReference>
<evidence type="ECO:0000256" key="3">
    <source>
        <dbReference type="ARBA" id="ARBA00022989"/>
    </source>
</evidence>
<evidence type="ECO:0000313" key="8">
    <source>
        <dbReference type="EMBL" id="GGD72816.1"/>
    </source>
</evidence>
<evidence type="ECO:0000256" key="1">
    <source>
        <dbReference type="ARBA" id="ARBA00022475"/>
    </source>
</evidence>
<dbReference type="RefSeq" id="WP_066777461.1">
    <property type="nucleotide sequence ID" value="NZ_BMIP01000005.1"/>
</dbReference>
<keyword evidence="7" id="KW-0997">Cell inner membrane</keyword>
<dbReference type="EC" id="4.2.2.29" evidence="7"/>
<dbReference type="PANTHER" id="PTHR30518">
    <property type="entry name" value="ENDOLYTIC MUREIN TRANSGLYCOSYLASE"/>
    <property type="match status" value="1"/>
</dbReference>
<dbReference type="PANTHER" id="PTHR30518:SF2">
    <property type="entry name" value="ENDOLYTIC MUREIN TRANSGLYCOSYLASE"/>
    <property type="match status" value="1"/>
</dbReference>
<dbReference type="NCBIfam" id="TIGR00247">
    <property type="entry name" value="endolytic transglycosylase MltG"/>
    <property type="match status" value="1"/>
</dbReference>
<feature type="site" description="Important for catalytic activity" evidence="7">
    <location>
        <position position="199"/>
    </location>
</feature>
<evidence type="ECO:0000256" key="7">
    <source>
        <dbReference type="HAMAP-Rule" id="MF_02065"/>
    </source>
</evidence>
<evidence type="ECO:0000256" key="4">
    <source>
        <dbReference type="ARBA" id="ARBA00023136"/>
    </source>
</evidence>
<dbReference type="GO" id="GO:0009252">
    <property type="term" value="P:peptidoglycan biosynthetic process"/>
    <property type="evidence" value="ECO:0007669"/>
    <property type="project" value="UniProtKB-UniRule"/>
</dbReference>
<comment type="caution">
    <text evidence="8">The sequence shown here is derived from an EMBL/GenBank/DDBJ whole genome shotgun (WGS) entry which is preliminary data.</text>
</comment>
<accession>A0A916Z1W9</accession>
<keyword evidence="1 7" id="KW-1003">Cell membrane</keyword>
<dbReference type="GO" id="GO:0008932">
    <property type="term" value="F:lytic endotransglycosylase activity"/>
    <property type="evidence" value="ECO:0007669"/>
    <property type="project" value="UniProtKB-UniRule"/>
</dbReference>
<dbReference type="EMBL" id="BMIP01000005">
    <property type="protein sequence ID" value="GGD72816.1"/>
    <property type="molecule type" value="Genomic_DNA"/>
</dbReference>
<gene>
    <name evidence="7" type="primary">mltG</name>
    <name evidence="8" type="ORF">GCM10010990_23040</name>
</gene>
<dbReference type="GO" id="GO:0005886">
    <property type="term" value="C:plasma membrane"/>
    <property type="evidence" value="ECO:0007669"/>
    <property type="project" value="UniProtKB-UniRule"/>
</dbReference>